<reference evidence="10 11" key="1">
    <citation type="submission" date="2016-07" db="EMBL/GenBank/DDBJ databases">
        <title>Pervasive Adenine N6-methylation of Active Genes in Fungi.</title>
        <authorList>
            <consortium name="DOE Joint Genome Institute"/>
            <person name="Mondo S.J."/>
            <person name="Dannebaum R.O."/>
            <person name="Kuo R.C."/>
            <person name="Labutti K."/>
            <person name="Haridas S."/>
            <person name="Kuo A."/>
            <person name="Salamov A."/>
            <person name="Ahrendt S.R."/>
            <person name="Lipzen A."/>
            <person name="Sullivan W."/>
            <person name="Andreopoulos W.B."/>
            <person name="Clum A."/>
            <person name="Lindquist E."/>
            <person name="Daum C."/>
            <person name="Ramamoorthy G.K."/>
            <person name="Gryganskyi A."/>
            <person name="Culley D."/>
            <person name="Magnuson J.K."/>
            <person name="James T.Y."/>
            <person name="O'Malley M.A."/>
            <person name="Stajich J.E."/>
            <person name="Spatafora J.W."/>
            <person name="Visel A."/>
            <person name="Grigoriev I.V."/>
        </authorList>
    </citation>
    <scope>NUCLEOTIDE SEQUENCE [LARGE SCALE GENOMIC DNA]</scope>
    <source>
        <strain evidence="10 11">12-1054</strain>
    </source>
</reference>
<evidence type="ECO:0000256" key="1">
    <source>
        <dbReference type="ARBA" id="ARBA00005060"/>
    </source>
</evidence>
<dbReference type="Pfam" id="PF01039">
    <property type="entry name" value="Carboxyl_trans"/>
    <property type="match status" value="1"/>
</dbReference>
<dbReference type="OrthoDB" id="439921at2759"/>
<dbReference type="InterPro" id="IPR011763">
    <property type="entry name" value="COA_CT_C"/>
</dbReference>
<dbReference type="PANTHER" id="PTHR43842:SF2">
    <property type="entry name" value="PROPIONYL-COA CARBOXYLASE BETA CHAIN, MITOCHONDRIAL"/>
    <property type="match status" value="1"/>
</dbReference>
<dbReference type="PROSITE" id="PS50989">
    <property type="entry name" value="COA_CT_CTER"/>
    <property type="match status" value="1"/>
</dbReference>
<dbReference type="EMBL" id="MCFI01000014">
    <property type="protein sequence ID" value="ORY79820.1"/>
    <property type="molecule type" value="Genomic_DNA"/>
</dbReference>
<dbReference type="OMA" id="ENTSYMF"/>
<evidence type="ECO:0000256" key="5">
    <source>
        <dbReference type="ARBA" id="ARBA00042797"/>
    </source>
</evidence>
<gene>
    <name evidence="10" type="ORF">BCR37DRAFT_381265</name>
</gene>
<dbReference type="Proteomes" id="UP000193685">
    <property type="component" value="Unassembled WGS sequence"/>
</dbReference>
<name>A0A1Y2F7B7_PROLT</name>
<dbReference type="AlphaFoldDB" id="A0A1Y2F7B7"/>
<evidence type="ECO:0000256" key="6">
    <source>
        <dbReference type="ARBA" id="ARBA00048208"/>
    </source>
</evidence>
<comment type="subunit">
    <text evidence="3">The holoenzyme is a dodecamer composed of 6 PCCA/alpha subunits and 6 PCCB/beta subunits.</text>
</comment>
<dbReference type="InterPro" id="IPR029045">
    <property type="entry name" value="ClpP/crotonase-like_dom_sf"/>
</dbReference>
<dbReference type="InterPro" id="IPR034733">
    <property type="entry name" value="AcCoA_carboxyl_beta"/>
</dbReference>
<evidence type="ECO:0000313" key="10">
    <source>
        <dbReference type="EMBL" id="ORY79820.1"/>
    </source>
</evidence>
<dbReference type="SUPFAM" id="SSF52096">
    <property type="entry name" value="ClpP/crotonase"/>
    <property type="match status" value="2"/>
</dbReference>
<feature type="domain" description="CoA carboxyltransferase C-terminal" evidence="9">
    <location>
        <begin position="282"/>
        <end position="539"/>
    </location>
</feature>
<evidence type="ECO:0000259" key="9">
    <source>
        <dbReference type="PROSITE" id="PS50989"/>
    </source>
</evidence>
<sequence length="553" mass="60448">MSRRWQKKSQEDQFKDIYDKIDQIHGITRNPPLNSRGYDKHIKTGKLWVRTRINTILDKDSYREIGTVTGTPTFKGNSNEMTDFVPTNYLSGFGTINGRRVGLAADDFTIRAGHADGALFQKALYFEHLALVHKVPIIRLIDGSSGGGSVAVYKDMGYTYIPPATGAGWTPMLDSLSQVPVIGCILGPAVGLGAAKVTMTHFSVISNQVGSMFNAGPIVVEKAGIEEGLTNSDLGGPGVVCANGAIDNYGESEKDCFEIIRQFLEYMPSSVLEYPPLRPYSRLASDKAAARAKILDNAIPRQSSRSYQIYPIVEALLDEESWFEVGPAWGAPSITGFGRIAGHTVGLITFNVESPSLGALTAAGAKKLQRHVELCSLFGIPIVQLVDMPGFAIGSQAEREGTMRAGVDCVKAYYNATVPMFNVVIRKCYGIAGAFLVDNKLPHFRVAWPSGEWGSLPLEGGIEAAYAFPLKQAFQKGGPEAAKKLMGELQHDFAVLSDPVRTAMSFGVEEIVRPSQTRGILVDWCKMVYKTLLPQRMDMERIRVGLYKSRSYL</sequence>
<comment type="pathway">
    <text evidence="1">Metabolic intermediate metabolism; propanoyl-CoA degradation; succinyl-CoA from propanoyl-CoA: step 1/3.</text>
</comment>
<evidence type="ECO:0000313" key="11">
    <source>
        <dbReference type="Proteomes" id="UP000193685"/>
    </source>
</evidence>
<dbReference type="InterPro" id="IPR011762">
    <property type="entry name" value="COA_CT_N"/>
</dbReference>
<dbReference type="GO" id="GO:0004658">
    <property type="term" value="F:propionyl-CoA carboxylase activity"/>
    <property type="evidence" value="ECO:0007669"/>
    <property type="project" value="UniProtKB-EC"/>
</dbReference>
<dbReference type="STRING" id="56484.A0A1Y2F7B7"/>
<evidence type="ECO:0000256" key="3">
    <source>
        <dbReference type="ARBA" id="ARBA00038567"/>
    </source>
</evidence>
<comment type="catalytic activity">
    <reaction evidence="6">
        <text>butanoyl-CoA + hydrogencarbonate + ATP = (2S)-ethylmalonyl-CoA + ADP + phosphate + H(+)</text>
        <dbReference type="Rhea" id="RHEA:59520"/>
        <dbReference type="ChEBI" id="CHEBI:15378"/>
        <dbReference type="ChEBI" id="CHEBI:17544"/>
        <dbReference type="ChEBI" id="CHEBI:30616"/>
        <dbReference type="ChEBI" id="CHEBI:43474"/>
        <dbReference type="ChEBI" id="CHEBI:57371"/>
        <dbReference type="ChEBI" id="CHEBI:60909"/>
        <dbReference type="ChEBI" id="CHEBI:456216"/>
    </reaction>
    <physiologicalReaction direction="left-to-right" evidence="6">
        <dbReference type="Rhea" id="RHEA:59521"/>
    </physiologicalReaction>
</comment>
<dbReference type="EC" id="6.4.1.3" evidence="2"/>
<feature type="domain" description="CoA carboxyltransferase N-terminal" evidence="8">
    <location>
        <begin position="17"/>
        <end position="279"/>
    </location>
</feature>
<keyword evidence="11" id="KW-1185">Reference proteome</keyword>
<protein>
    <recommendedName>
        <fullName evidence="4">Propionyl-CoA carboxylase beta chain, mitochondrial</fullName>
        <ecNumber evidence="2">6.4.1.3</ecNumber>
    </recommendedName>
    <alternativeName>
        <fullName evidence="5">Propanoyl-CoA:carbon dioxide ligase subunit beta</fullName>
    </alternativeName>
</protein>
<evidence type="ECO:0000256" key="4">
    <source>
        <dbReference type="ARBA" id="ARBA00041138"/>
    </source>
</evidence>
<dbReference type="PROSITE" id="PS50980">
    <property type="entry name" value="COA_CT_NTER"/>
    <property type="match status" value="1"/>
</dbReference>
<comment type="catalytic activity">
    <reaction evidence="7">
        <text>propanoyl-CoA + hydrogencarbonate + ATP = (S)-methylmalonyl-CoA + ADP + phosphate + H(+)</text>
        <dbReference type="Rhea" id="RHEA:23720"/>
        <dbReference type="ChEBI" id="CHEBI:15378"/>
        <dbReference type="ChEBI" id="CHEBI:17544"/>
        <dbReference type="ChEBI" id="CHEBI:30616"/>
        <dbReference type="ChEBI" id="CHEBI:43474"/>
        <dbReference type="ChEBI" id="CHEBI:57327"/>
        <dbReference type="ChEBI" id="CHEBI:57392"/>
        <dbReference type="ChEBI" id="CHEBI:456216"/>
        <dbReference type="EC" id="6.4.1.3"/>
    </reaction>
    <physiologicalReaction direction="left-to-right" evidence="7">
        <dbReference type="Rhea" id="RHEA:23721"/>
    </physiologicalReaction>
</comment>
<dbReference type="PANTHER" id="PTHR43842">
    <property type="entry name" value="PROPIONYL-COA CARBOXYLASE BETA CHAIN"/>
    <property type="match status" value="1"/>
</dbReference>
<accession>A0A1Y2F7B7</accession>
<evidence type="ECO:0000256" key="2">
    <source>
        <dbReference type="ARBA" id="ARBA00013050"/>
    </source>
</evidence>
<comment type="caution">
    <text evidence="10">The sequence shown here is derived from an EMBL/GenBank/DDBJ whole genome shotgun (WGS) entry which is preliminary data.</text>
</comment>
<dbReference type="InterPro" id="IPR051047">
    <property type="entry name" value="AccD/PCCB"/>
</dbReference>
<dbReference type="RefSeq" id="XP_040723954.1">
    <property type="nucleotide sequence ID" value="XM_040869653.1"/>
</dbReference>
<proteinExistence type="predicted"/>
<organism evidence="10 11">
    <name type="scientific">Protomyces lactucae-debilis</name>
    <dbReference type="NCBI Taxonomy" id="2754530"/>
    <lineage>
        <taxon>Eukaryota</taxon>
        <taxon>Fungi</taxon>
        <taxon>Dikarya</taxon>
        <taxon>Ascomycota</taxon>
        <taxon>Taphrinomycotina</taxon>
        <taxon>Taphrinomycetes</taxon>
        <taxon>Taphrinales</taxon>
        <taxon>Protomycetaceae</taxon>
        <taxon>Protomyces</taxon>
    </lineage>
</organism>
<dbReference type="GeneID" id="63786252"/>
<dbReference type="Gene3D" id="3.90.226.10">
    <property type="entry name" value="2-enoyl-CoA Hydratase, Chain A, domain 1"/>
    <property type="match status" value="2"/>
</dbReference>
<dbReference type="GO" id="GO:0006552">
    <property type="term" value="P:L-leucine catabolic process"/>
    <property type="evidence" value="ECO:0007669"/>
    <property type="project" value="UniProtKB-UniPathway"/>
</dbReference>
<evidence type="ECO:0000256" key="7">
    <source>
        <dbReference type="ARBA" id="ARBA00049495"/>
    </source>
</evidence>
<evidence type="ECO:0000259" key="8">
    <source>
        <dbReference type="PROSITE" id="PS50980"/>
    </source>
</evidence>
<dbReference type="UniPathway" id="UPA00363">
    <property type="reaction ID" value="UER00861"/>
</dbReference>